<name>A0AAD6MRF4_9EURO</name>
<feature type="compositionally biased region" description="Basic and acidic residues" evidence="1">
    <location>
        <begin position="77"/>
        <end position="89"/>
    </location>
</feature>
<evidence type="ECO:0000313" key="3">
    <source>
        <dbReference type="EMBL" id="KAJ5708848.1"/>
    </source>
</evidence>
<keyword evidence="4" id="KW-1185">Reference proteome</keyword>
<reference evidence="3" key="1">
    <citation type="journal article" date="2023" name="IMA Fungus">
        <title>Comparative genomic study of the Penicillium genus elucidates a diverse pangenome and 15 lateral gene transfer events.</title>
        <authorList>
            <person name="Petersen C."/>
            <person name="Sorensen T."/>
            <person name="Nielsen M.R."/>
            <person name="Sondergaard T.E."/>
            <person name="Sorensen J.L."/>
            <person name="Fitzpatrick D.A."/>
            <person name="Frisvad J.C."/>
            <person name="Nielsen K.L."/>
        </authorList>
    </citation>
    <scope>NUCLEOTIDE SEQUENCE</scope>
    <source>
        <strain evidence="3">IBT 17514</strain>
    </source>
</reference>
<dbReference type="Pfam" id="PF26118">
    <property type="entry name" value="DUF8035"/>
    <property type="match status" value="1"/>
</dbReference>
<evidence type="ECO:0000256" key="1">
    <source>
        <dbReference type="SAM" id="MobiDB-lite"/>
    </source>
</evidence>
<reference evidence="3" key="2">
    <citation type="submission" date="2023-01" db="EMBL/GenBank/DDBJ databases">
        <authorList>
            <person name="Petersen C."/>
        </authorList>
    </citation>
    <scope>NUCLEOTIDE SEQUENCE</scope>
    <source>
        <strain evidence="3">IBT 17514</strain>
    </source>
</reference>
<feature type="compositionally biased region" description="Basic and acidic residues" evidence="1">
    <location>
        <begin position="287"/>
        <end position="315"/>
    </location>
</feature>
<feature type="domain" description="DUF8035" evidence="2">
    <location>
        <begin position="550"/>
        <end position="603"/>
    </location>
</feature>
<feature type="compositionally biased region" description="Basic and acidic residues" evidence="1">
    <location>
        <begin position="145"/>
        <end position="157"/>
    </location>
</feature>
<gene>
    <name evidence="3" type="ORF">N7493_010182</name>
</gene>
<proteinExistence type="predicted"/>
<feature type="compositionally biased region" description="Basic and acidic residues" evidence="1">
    <location>
        <begin position="228"/>
        <end position="246"/>
    </location>
</feature>
<organism evidence="3 4">
    <name type="scientific">Penicillium malachiteum</name>
    <dbReference type="NCBI Taxonomy" id="1324776"/>
    <lineage>
        <taxon>Eukaryota</taxon>
        <taxon>Fungi</taxon>
        <taxon>Dikarya</taxon>
        <taxon>Ascomycota</taxon>
        <taxon>Pezizomycotina</taxon>
        <taxon>Eurotiomycetes</taxon>
        <taxon>Eurotiomycetidae</taxon>
        <taxon>Eurotiales</taxon>
        <taxon>Aspergillaceae</taxon>
        <taxon>Penicillium</taxon>
    </lineage>
</organism>
<dbReference type="AlphaFoldDB" id="A0AAD6MRF4"/>
<dbReference type="EMBL" id="JAQJAN010000019">
    <property type="protein sequence ID" value="KAJ5708848.1"/>
    <property type="molecule type" value="Genomic_DNA"/>
</dbReference>
<feature type="compositionally biased region" description="Acidic residues" evidence="1">
    <location>
        <begin position="518"/>
        <end position="529"/>
    </location>
</feature>
<sequence>MSRRTSTTKYYYEVDDVEADRKKYPRPRRSGRGYEDEIEYGRRRISPPIEEMERMRLRGRPPREFVPENFPAPPPPRRAEQPVRMRRSSEEVMFAEDAFSHPRPRPVPTRVFDEKDVIVERERHVVAEDDVLLARRERHGSYQRPRTEFDREEEAAIRRWGRMPPFDHDREPEPRRRERSFSELRDELLAQSYGPGRKYRTREEASGIIDRAGPSSKYPEPSRSISMSREDEKIMQWKDRPTPKEEREDEDMFAGHRRRSDSRSRYDQGPPGAWPPDENVEPYFNKFYRERAKSRQREEDLMNEKEILIRREQPKRERRRISIGSDELEVRRDQRRPGPDPTREPPVLQDISMNYRQTEHGYDMPRPPRAPSPENAPSHHSFDEIHVRHRSQRRGRRLAENIDLNHPDEEETTIGDQPVEFKTSWKPDGQRHAPKPPSLDGESEPESFTRSRGAQYRDFEEDEIEIREKPSTPRSFAEELKLESTDEWSVVQTPSKEEAVEMTGALQIVEVAPKDASSDESEAEAEAEVEAERARLLEPEPLKPELNLNERWTEITKDLVVRDAIERLGYEFEEYKAYYYIFSDLHPDQLDELIQLSDDIRKARRRRIQQINNEREARPARSPSLVDRRSPRPRWSGERRVKEREWIIDSRR</sequence>
<feature type="compositionally biased region" description="Basic and acidic residues" evidence="1">
    <location>
        <begin position="397"/>
        <end position="407"/>
    </location>
</feature>
<dbReference type="Proteomes" id="UP001215712">
    <property type="component" value="Unassembled WGS sequence"/>
</dbReference>
<feature type="compositionally biased region" description="Basic and acidic residues" evidence="1">
    <location>
        <begin position="51"/>
        <end position="66"/>
    </location>
</feature>
<evidence type="ECO:0000259" key="2">
    <source>
        <dbReference type="Pfam" id="PF26118"/>
    </source>
</evidence>
<feature type="compositionally biased region" description="Basic residues" evidence="1">
    <location>
        <begin position="387"/>
        <end position="396"/>
    </location>
</feature>
<feature type="region of interest" description="Disordered" evidence="1">
    <location>
        <begin position="16"/>
        <end position="35"/>
    </location>
</feature>
<accession>A0AAD6MRF4</accession>
<evidence type="ECO:0000313" key="4">
    <source>
        <dbReference type="Proteomes" id="UP001215712"/>
    </source>
</evidence>
<feature type="compositionally biased region" description="Basic and acidic residues" evidence="1">
    <location>
        <begin position="328"/>
        <end position="343"/>
    </location>
</feature>
<feature type="compositionally biased region" description="Basic and acidic residues" evidence="1">
    <location>
        <begin position="466"/>
        <end position="484"/>
    </location>
</feature>
<feature type="compositionally biased region" description="Basic and acidic residues" evidence="1">
    <location>
        <begin position="626"/>
        <end position="640"/>
    </location>
</feature>
<feature type="region of interest" description="Disordered" evidence="1">
    <location>
        <begin position="611"/>
        <end position="640"/>
    </location>
</feature>
<feature type="region of interest" description="Disordered" evidence="1">
    <location>
        <begin position="138"/>
        <end position="492"/>
    </location>
</feature>
<dbReference type="InterPro" id="IPR058348">
    <property type="entry name" value="DUF8035"/>
</dbReference>
<feature type="compositionally biased region" description="Basic and acidic residues" evidence="1">
    <location>
        <begin position="165"/>
        <end position="188"/>
    </location>
</feature>
<feature type="region of interest" description="Disordered" evidence="1">
    <location>
        <begin position="50"/>
        <end position="89"/>
    </location>
</feature>
<feature type="region of interest" description="Disordered" evidence="1">
    <location>
        <begin position="513"/>
        <end position="533"/>
    </location>
</feature>
<protein>
    <recommendedName>
        <fullName evidence="2">DUF8035 domain-containing protein</fullName>
    </recommendedName>
</protein>
<comment type="caution">
    <text evidence="3">The sequence shown here is derived from an EMBL/GenBank/DDBJ whole genome shotgun (WGS) entry which is preliminary data.</text>
</comment>